<comment type="caution">
    <text evidence="2">The sequence shown here is derived from an EMBL/GenBank/DDBJ whole genome shotgun (WGS) entry which is preliminary data.</text>
</comment>
<organism evidence="2 3">
    <name type="scientific">Candidatus Halobonum tyrrellensis G22</name>
    <dbReference type="NCBI Taxonomy" id="1324957"/>
    <lineage>
        <taxon>Archaea</taxon>
        <taxon>Methanobacteriati</taxon>
        <taxon>Methanobacteriota</taxon>
        <taxon>Stenosarchaea group</taxon>
        <taxon>Halobacteria</taxon>
        <taxon>Halobacteriales</taxon>
        <taxon>Haloferacaceae</taxon>
        <taxon>Candidatus Halobonum</taxon>
    </lineage>
</organism>
<dbReference type="Pfam" id="PF26403">
    <property type="entry name" value="DUF8101"/>
    <property type="match status" value="1"/>
</dbReference>
<sequence length="95" mass="10141">MSDGDSGGRADADGDVDAALAELVDDARSHVRAGESAELAETLDALEAVARDELPDGDRRDRLIHGCERVAAHVDDDYAVATEYLRAMESLLAEE</sequence>
<proteinExistence type="predicted"/>
<dbReference type="EMBL" id="ASGZ01000062">
    <property type="protein sequence ID" value="ESP87146.1"/>
    <property type="molecule type" value="Genomic_DNA"/>
</dbReference>
<evidence type="ECO:0000313" key="3">
    <source>
        <dbReference type="Proteomes" id="UP000017840"/>
    </source>
</evidence>
<dbReference type="RefSeq" id="WP_023395670.1">
    <property type="nucleotide sequence ID" value="NZ_ASGZ01000062.1"/>
</dbReference>
<name>V4GP25_9EURY</name>
<dbReference type="InterPro" id="IPR058414">
    <property type="entry name" value="DUF8101"/>
</dbReference>
<gene>
    <name evidence="2" type="ORF">K933_15495</name>
</gene>
<keyword evidence="3" id="KW-1185">Reference proteome</keyword>
<dbReference type="AlphaFoldDB" id="V4GP25"/>
<dbReference type="STRING" id="1324957.K933_15495"/>
<evidence type="ECO:0000259" key="1">
    <source>
        <dbReference type="Pfam" id="PF26403"/>
    </source>
</evidence>
<evidence type="ECO:0000313" key="2">
    <source>
        <dbReference type="EMBL" id="ESP87146.1"/>
    </source>
</evidence>
<protein>
    <recommendedName>
        <fullName evidence="1">DUF8101 domain-containing protein</fullName>
    </recommendedName>
</protein>
<reference evidence="2 3" key="1">
    <citation type="journal article" date="2013" name="Genome Announc.">
        <title>Draft Genome Sequence of 'Candidatus Halobonum tyrrellensis' Strain G22, Isolated from the Hypersaline Waters of Lake Tyrrell, Australia.</title>
        <authorList>
            <person name="Ugalde J.A."/>
            <person name="Narasingarao P."/>
            <person name="Kuo S."/>
            <person name="Podell S."/>
            <person name="Allen E.E."/>
        </authorList>
    </citation>
    <scope>NUCLEOTIDE SEQUENCE [LARGE SCALE GENOMIC DNA]</scope>
    <source>
        <strain evidence="2 3">G22</strain>
    </source>
</reference>
<dbReference type="Proteomes" id="UP000017840">
    <property type="component" value="Unassembled WGS sequence"/>
</dbReference>
<feature type="domain" description="DUF8101" evidence="1">
    <location>
        <begin position="10"/>
        <end position="93"/>
    </location>
</feature>
<dbReference type="eggNOG" id="arCOG06438">
    <property type="taxonomic scope" value="Archaea"/>
</dbReference>
<accession>V4GP25</accession>